<proteinExistence type="predicted"/>
<gene>
    <name evidence="1" type="ORF">OFUS_LOCUS8675</name>
</gene>
<dbReference type="EMBL" id="CAIIXF020000004">
    <property type="protein sequence ID" value="CAH1782202.1"/>
    <property type="molecule type" value="Genomic_DNA"/>
</dbReference>
<protein>
    <submittedName>
        <fullName evidence="1">Uncharacterized protein</fullName>
    </submittedName>
</protein>
<keyword evidence="2" id="KW-1185">Reference proteome</keyword>
<evidence type="ECO:0000313" key="1">
    <source>
        <dbReference type="EMBL" id="CAH1782202.1"/>
    </source>
</evidence>
<accession>A0A8S4NP36</accession>
<dbReference type="AlphaFoldDB" id="A0A8S4NP36"/>
<sequence length="110" mass="11950">MDLYDGRPTYKKDDAERYMYYIARDRIRWNVGANIGDTSVFALVSSIAMSPIDVVPVWRIASGGVLVDDPTMKATCLDPTTSAAPTTTTTAQTTTADIDECAQGTNNCHP</sequence>
<evidence type="ECO:0000313" key="2">
    <source>
        <dbReference type="Proteomes" id="UP000749559"/>
    </source>
</evidence>
<organism evidence="1 2">
    <name type="scientific">Owenia fusiformis</name>
    <name type="common">Polychaete worm</name>
    <dbReference type="NCBI Taxonomy" id="6347"/>
    <lineage>
        <taxon>Eukaryota</taxon>
        <taxon>Metazoa</taxon>
        <taxon>Spiralia</taxon>
        <taxon>Lophotrochozoa</taxon>
        <taxon>Annelida</taxon>
        <taxon>Polychaeta</taxon>
        <taxon>Sedentaria</taxon>
        <taxon>Canalipalpata</taxon>
        <taxon>Sabellida</taxon>
        <taxon>Oweniida</taxon>
        <taxon>Oweniidae</taxon>
        <taxon>Owenia</taxon>
    </lineage>
</organism>
<reference evidence="1" key="1">
    <citation type="submission" date="2022-03" db="EMBL/GenBank/DDBJ databases">
        <authorList>
            <person name="Martin C."/>
        </authorList>
    </citation>
    <scope>NUCLEOTIDE SEQUENCE</scope>
</reference>
<comment type="caution">
    <text evidence="1">The sequence shown here is derived from an EMBL/GenBank/DDBJ whole genome shotgun (WGS) entry which is preliminary data.</text>
</comment>
<dbReference type="Proteomes" id="UP000749559">
    <property type="component" value="Unassembled WGS sequence"/>
</dbReference>
<feature type="non-terminal residue" evidence="1">
    <location>
        <position position="1"/>
    </location>
</feature>
<name>A0A8S4NP36_OWEFU</name>